<dbReference type="RefSeq" id="XP_062733087.1">
    <property type="nucleotide sequence ID" value="XM_062877338.1"/>
</dbReference>
<evidence type="ECO:0008006" key="3">
    <source>
        <dbReference type="Google" id="ProtNLM"/>
    </source>
</evidence>
<dbReference type="EMBL" id="JAFFGZ010000005">
    <property type="protein sequence ID" value="KAK4644111.1"/>
    <property type="molecule type" value="Genomic_DNA"/>
</dbReference>
<organism evidence="1 2">
    <name type="scientific">Podospora bellae-mahoneyi</name>
    <dbReference type="NCBI Taxonomy" id="2093777"/>
    <lineage>
        <taxon>Eukaryota</taxon>
        <taxon>Fungi</taxon>
        <taxon>Dikarya</taxon>
        <taxon>Ascomycota</taxon>
        <taxon>Pezizomycotina</taxon>
        <taxon>Sordariomycetes</taxon>
        <taxon>Sordariomycetidae</taxon>
        <taxon>Sordariales</taxon>
        <taxon>Podosporaceae</taxon>
        <taxon>Podospora</taxon>
    </lineage>
</organism>
<sequence>MDSQYHSTLFHTPFEVRDAIYSSLFSSTILSFATSVPTDDARLSKLQAPLHATALLRTCRRANAEISKSWLSHVLFYFDDPMSLLDKLAPIPLEELSLIRYISVRGDPLLLTYPPKIQVHHNLVGVLKLLPRLQLRQLTVLGSGSDKFQYRMLDELIKHGNSWQELRFISHDSGILGYAYYCLDPTLCDRYQRRPQPEHWQRVMEERDGVHSYPSVSIHRGKRAGHCGAVFKPETREVMAQSYNGAPFSVYDYGTAEDPVFISENERGKELMVAIRRGQRDVDYEEKTNSPFLPGRDIRRDFPGKTWVEIRAACTKATY</sequence>
<protein>
    <recommendedName>
        <fullName evidence="3">F-box domain-containing protein</fullName>
    </recommendedName>
</protein>
<accession>A0ABR0FJH3</accession>
<keyword evidence="2" id="KW-1185">Reference proteome</keyword>
<evidence type="ECO:0000313" key="2">
    <source>
        <dbReference type="Proteomes" id="UP001322138"/>
    </source>
</evidence>
<dbReference type="GeneID" id="87896820"/>
<dbReference type="Proteomes" id="UP001322138">
    <property type="component" value="Unassembled WGS sequence"/>
</dbReference>
<proteinExistence type="predicted"/>
<comment type="caution">
    <text evidence="1">The sequence shown here is derived from an EMBL/GenBank/DDBJ whole genome shotgun (WGS) entry which is preliminary data.</text>
</comment>
<name>A0ABR0FJH3_9PEZI</name>
<reference evidence="1 2" key="1">
    <citation type="journal article" date="2023" name="bioRxiv">
        <title>High-quality genome assemblies of four members of thePodospora anserinaspecies complex.</title>
        <authorList>
            <person name="Ament-Velasquez S.L."/>
            <person name="Vogan A.A."/>
            <person name="Wallerman O."/>
            <person name="Hartmann F."/>
            <person name="Gautier V."/>
            <person name="Silar P."/>
            <person name="Giraud T."/>
            <person name="Johannesson H."/>
        </authorList>
    </citation>
    <scope>NUCLEOTIDE SEQUENCE [LARGE SCALE GENOMIC DNA]</scope>
    <source>
        <strain evidence="1 2">CBS 112042</strain>
    </source>
</reference>
<gene>
    <name evidence="1" type="ORF">QC761_301900</name>
</gene>
<evidence type="ECO:0000313" key="1">
    <source>
        <dbReference type="EMBL" id="KAK4644111.1"/>
    </source>
</evidence>